<reference evidence="1 2" key="1">
    <citation type="submission" date="2020-02" db="EMBL/GenBank/DDBJ databases">
        <authorList>
            <person name="Ma Q."/>
            <person name="Huang Y."/>
            <person name="Song X."/>
            <person name="Pei D."/>
        </authorList>
    </citation>
    <scope>NUCLEOTIDE SEQUENCE [LARGE SCALE GENOMIC DNA]</scope>
    <source>
        <strain evidence="1">Sxm20200214</strain>
        <tissue evidence="1">Leaf</tissue>
    </source>
</reference>
<evidence type="ECO:0000313" key="1">
    <source>
        <dbReference type="EMBL" id="KAG2327519.1"/>
    </source>
</evidence>
<organism evidence="1 2">
    <name type="scientific">Brassica carinata</name>
    <name type="common">Ethiopian mustard</name>
    <name type="synonym">Abyssinian cabbage</name>
    <dbReference type="NCBI Taxonomy" id="52824"/>
    <lineage>
        <taxon>Eukaryota</taxon>
        <taxon>Viridiplantae</taxon>
        <taxon>Streptophyta</taxon>
        <taxon>Embryophyta</taxon>
        <taxon>Tracheophyta</taxon>
        <taxon>Spermatophyta</taxon>
        <taxon>Magnoliopsida</taxon>
        <taxon>eudicotyledons</taxon>
        <taxon>Gunneridae</taxon>
        <taxon>Pentapetalae</taxon>
        <taxon>rosids</taxon>
        <taxon>malvids</taxon>
        <taxon>Brassicales</taxon>
        <taxon>Brassicaceae</taxon>
        <taxon>Brassiceae</taxon>
        <taxon>Brassica</taxon>
    </lineage>
</organism>
<gene>
    <name evidence="1" type="ORF">Bca52824_010247</name>
</gene>
<proteinExistence type="predicted"/>
<comment type="caution">
    <text evidence="1">The sequence shown here is derived from an EMBL/GenBank/DDBJ whole genome shotgun (WGS) entry which is preliminary data.</text>
</comment>
<accession>A0A8X8B7I7</accession>
<protein>
    <submittedName>
        <fullName evidence="1">Uncharacterized protein</fullName>
    </submittedName>
</protein>
<dbReference type="EMBL" id="JAAMPC010000002">
    <property type="protein sequence ID" value="KAG2327519.1"/>
    <property type="molecule type" value="Genomic_DNA"/>
</dbReference>
<dbReference type="AlphaFoldDB" id="A0A8X8B7I7"/>
<name>A0A8X8B7I7_BRACI</name>
<evidence type="ECO:0000313" key="2">
    <source>
        <dbReference type="Proteomes" id="UP000886595"/>
    </source>
</evidence>
<keyword evidence="2" id="KW-1185">Reference proteome</keyword>
<dbReference type="Proteomes" id="UP000886595">
    <property type="component" value="Unassembled WGS sequence"/>
</dbReference>
<sequence length="91" mass="10624">MDNVMKVICLWQIAYCRRCDQLHGRDGHENLQFVGAFEKRRWYAAEEGVTEVYAFELVEKGIMNWGLLHRNMTSKYSFEFSDGGEGGKGRR</sequence>